<reference evidence="10" key="1">
    <citation type="submission" date="2013-11" db="EMBL/GenBank/DDBJ databases">
        <authorList>
            <person name="Aslett M."/>
        </authorList>
    </citation>
    <scope>NUCLEOTIDE SEQUENCE [LARGE SCALE GENOMIC DNA]</scope>
    <source>
        <strain evidence="10">Edinburgh</strain>
    </source>
</reference>
<feature type="domain" description="C2H2-type" evidence="9">
    <location>
        <begin position="180"/>
        <end position="209"/>
    </location>
</feature>
<dbReference type="SUPFAM" id="SSF57667">
    <property type="entry name" value="beta-beta-alpha zinc fingers"/>
    <property type="match status" value="2"/>
</dbReference>
<keyword evidence="3" id="KW-0677">Repeat</keyword>
<dbReference type="InterPro" id="IPR036236">
    <property type="entry name" value="Znf_C2H2_sf"/>
</dbReference>
<dbReference type="Proteomes" id="UP000046395">
    <property type="component" value="Unassembled WGS sequence"/>
</dbReference>
<proteinExistence type="predicted"/>
<sequence>MEVSVSGAVSQTLCPNVGHYYRRKPRKPPFPVRRVIASPISLAADEAKPNSPNCLNELSCCQTAASPVAETYRVLVAGLGVPARQETLKGGQGKLQDNAALPASNAGSTSKAEANYPGVQHCDNALMAHSFISKLLSTVESLNGGGDRCPVVATNMFLEGGSDPKRDHRQRYYSTRRRHYACTYADCGKTYTKSSHLKAHFRTHTGEKPYECKWEGCDWKFARSDELTRHLRKHTGDKPFQCSICMRSFSRSDHLTTHVKRH</sequence>
<dbReference type="WBParaSite" id="TMUE_2000006384.3">
    <property type="protein sequence ID" value="TMUE_2000006384.3"/>
    <property type="gene ID" value="WBGene00293648"/>
</dbReference>
<dbReference type="GO" id="GO:0000981">
    <property type="term" value="F:DNA-binding transcription factor activity, RNA polymerase II-specific"/>
    <property type="evidence" value="ECO:0007669"/>
    <property type="project" value="TreeGrafter"/>
</dbReference>
<evidence type="ECO:0000256" key="3">
    <source>
        <dbReference type="ARBA" id="ARBA00022737"/>
    </source>
</evidence>
<keyword evidence="10" id="KW-1185">Reference proteome</keyword>
<feature type="domain" description="C2H2-type" evidence="9">
    <location>
        <begin position="240"/>
        <end position="262"/>
    </location>
</feature>
<accession>A0A5S6QGR2</accession>
<dbReference type="FunFam" id="3.30.160.60:FF:000018">
    <property type="entry name" value="Krueppel-like factor 15"/>
    <property type="match status" value="1"/>
</dbReference>
<feature type="domain" description="C2H2-type" evidence="9">
    <location>
        <begin position="210"/>
        <end position="239"/>
    </location>
</feature>
<comment type="subcellular location">
    <subcellularLocation>
        <location evidence="1">Nucleus</location>
    </subcellularLocation>
</comment>
<reference evidence="11" key="3">
    <citation type="submission" date="2019-12" db="UniProtKB">
        <authorList>
            <consortium name="WormBaseParasite"/>
        </authorList>
    </citation>
    <scope>IDENTIFICATION</scope>
</reference>
<evidence type="ECO:0000256" key="6">
    <source>
        <dbReference type="ARBA" id="ARBA00023242"/>
    </source>
</evidence>
<dbReference type="GO" id="GO:0005634">
    <property type="term" value="C:nucleus"/>
    <property type="evidence" value="ECO:0007669"/>
    <property type="project" value="UniProtKB-SubCell"/>
</dbReference>
<dbReference type="GO" id="GO:0000978">
    <property type="term" value="F:RNA polymerase II cis-regulatory region sequence-specific DNA binding"/>
    <property type="evidence" value="ECO:0007669"/>
    <property type="project" value="TreeGrafter"/>
</dbReference>
<dbReference type="FunFam" id="3.30.160.60:FF:000358">
    <property type="entry name" value="zinc finger protein 24"/>
    <property type="match status" value="1"/>
</dbReference>
<dbReference type="GO" id="GO:0008270">
    <property type="term" value="F:zinc ion binding"/>
    <property type="evidence" value="ECO:0007669"/>
    <property type="project" value="UniProtKB-KW"/>
</dbReference>
<dbReference type="Pfam" id="PF00096">
    <property type="entry name" value="zf-C2H2"/>
    <property type="match status" value="3"/>
</dbReference>
<evidence type="ECO:0000313" key="10">
    <source>
        <dbReference type="Proteomes" id="UP000046395"/>
    </source>
</evidence>
<dbReference type="AlphaFoldDB" id="A0A5S6QGR2"/>
<evidence type="ECO:0000256" key="8">
    <source>
        <dbReference type="SAM" id="MobiDB-lite"/>
    </source>
</evidence>
<evidence type="ECO:0000256" key="5">
    <source>
        <dbReference type="ARBA" id="ARBA00022833"/>
    </source>
</evidence>
<dbReference type="Gene3D" id="3.30.160.60">
    <property type="entry name" value="Classic Zinc Finger"/>
    <property type="match status" value="3"/>
</dbReference>
<evidence type="ECO:0000313" key="11">
    <source>
        <dbReference type="WBParaSite" id="TMUE_2000006384.1"/>
    </source>
</evidence>
<keyword evidence="5" id="KW-0862">Zinc</keyword>
<organism evidence="10 11">
    <name type="scientific">Trichuris muris</name>
    <name type="common">Mouse whipworm</name>
    <dbReference type="NCBI Taxonomy" id="70415"/>
    <lineage>
        <taxon>Eukaryota</taxon>
        <taxon>Metazoa</taxon>
        <taxon>Ecdysozoa</taxon>
        <taxon>Nematoda</taxon>
        <taxon>Enoplea</taxon>
        <taxon>Dorylaimia</taxon>
        <taxon>Trichinellida</taxon>
        <taxon>Trichuridae</taxon>
        <taxon>Trichuris</taxon>
    </lineage>
</organism>
<evidence type="ECO:0000256" key="7">
    <source>
        <dbReference type="PROSITE-ProRule" id="PRU00042"/>
    </source>
</evidence>
<dbReference type="WBParaSite" id="TMUE_2000006384.2">
    <property type="protein sequence ID" value="TMUE_2000006384.2"/>
    <property type="gene ID" value="WBGene00293648"/>
</dbReference>
<dbReference type="FunFam" id="3.30.160.60:FF:000125">
    <property type="entry name" value="Putative zinc finger protein 143"/>
    <property type="match status" value="1"/>
</dbReference>
<dbReference type="PROSITE" id="PS50157">
    <property type="entry name" value="ZINC_FINGER_C2H2_2"/>
    <property type="match status" value="3"/>
</dbReference>
<evidence type="ECO:0000256" key="4">
    <source>
        <dbReference type="ARBA" id="ARBA00022771"/>
    </source>
</evidence>
<protein>
    <submittedName>
        <fullName evidence="11">C2H2-type domain-containing protein</fullName>
    </submittedName>
</protein>
<name>A0A5S6QGR2_TRIMR</name>
<keyword evidence="2" id="KW-0479">Metal-binding</keyword>
<dbReference type="PROSITE" id="PS00028">
    <property type="entry name" value="ZINC_FINGER_C2H2_1"/>
    <property type="match status" value="3"/>
</dbReference>
<dbReference type="PANTHER" id="PTHR23235">
    <property type="entry name" value="KRUEPPEL-LIKE TRANSCRIPTION FACTOR"/>
    <property type="match status" value="1"/>
</dbReference>
<dbReference type="PANTHER" id="PTHR23235:SF156">
    <property type="entry name" value="KRUPPEL-LIKE FACTOR 18"/>
    <property type="match status" value="1"/>
</dbReference>
<reference evidence="10" key="2">
    <citation type="submission" date="2014-03" db="EMBL/GenBank/DDBJ databases">
        <title>The whipworm genome and dual-species transcriptomics of an intimate host-pathogen interaction.</title>
        <authorList>
            <person name="Foth B.J."/>
            <person name="Tsai I.J."/>
            <person name="Reid A.J."/>
            <person name="Bancroft A.J."/>
            <person name="Nichol S."/>
            <person name="Tracey A."/>
            <person name="Holroyd N."/>
            <person name="Cotton J.A."/>
            <person name="Stanley E.J."/>
            <person name="Zarowiecki M."/>
            <person name="Liu J.Z."/>
            <person name="Huckvale T."/>
            <person name="Cooper P.J."/>
            <person name="Grencis R.K."/>
            <person name="Berriman M."/>
        </authorList>
    </citation>
    <scope>NUCLEOTIDE SEQUENCE [LARGE SCALE GENOMIC DNA]</scope>
    <source>
        <strain evidence="10">Edinburgh</strain>
    </source>
</reference>
<evidence type="ECO:0000259" key="9">
    <source>
        <dbReference type="PROSITE" id="PS50157"/>
    </source>
</evidence>
<dbReference type="WBParaSite" id="TMUE_2000006384.4">
    <property type="protein sequence ID" value="TMUE_2000006384.4"/>
    <property type="gene ID" value="WBGene00293648"/>
</dbReference>
<evidence type="ECO:0000256" key="2">
    <source>
        <dbReference type="ARBA" id="ARBA00022723"/>
    </source>
</evidence>
<dbReference type="WBParaSite" id="TMUE_2000006384.1">
    <property type="protein sequence ID" value="TMUE_2000006384.1"/>
    <property type="gene ID" value="WBGene00293648"/>
</dbReference>
<dbReference type="STRING" id="70415.A0A5S6QGR2"/>
<dbReference type="InterPro" id="IPR013087">
    <property type="entry name" value="Znf_C2H2_type"/>
</dbReference>
<feature type="region of interest" description="Disordered" evidence="8">
    <location>
        <begin position="90"/>
        <end position="112"/>
    </location>
</feature>
<keyword evidence="6" id="KW-0539">Nucleus</keyword>
<dbReference type="SMART" id="SM00355">
    <property type="entry name" value="ZnF_C2H2"/>
    <property type="match status" value="3"/>
</dbReference>
<keyword evidence="4 7" id="KW-0863">Zinc-finger</keyword>
<evidence type="ECO:0000256" key="1">
    <source>
        <dbReference type="ARBA" id="ARBA00004123"/>
    </source>
</evidence>